<gene>
    <name evidence="2" type="ORF">SAMN05444921_112161</name>
</gene>
<dbReference type="AlphaFoldDB" id="A0A1G9VKL6"/>
<keyword evidence="3" id="KW-1185">Reference proteome</keyword>
<accession>A0A1G9VKL6</accession>
<dbReference type="RefSeq" id="WP_093656409.1">
    <property type="nucleotide sequence ID" value="NZ_FNHI01000012.1"/>
</dbReference>
<dbReference type="Proteomes" id="UP000199063">
    <property type="component" value="Unassembled WGS sequence"/>
</dbReference>
<evidence type="ECO:0000313" key="2">
    <source>
        <dbReference type="EMBL" id="SDM72640.1"/>
    </source>
</evidence>
<evidence type="ECO:0000313" key="3">
    <source>
        <dbReference type="Proteomes" id="UP000199063"/>
    </source>
</evidence>
<organism evidence="2 3">
    <name type="scientific">Streptomyces wuyuanensis</name>
    <dbReference type="NCBI Taxonomy" id="1196353"/>
    <lineage>
        <taxon>Bacteria</taxon>
        <taxon>Bacillati</taxon>
        <taxon>Actinomycetota</taxon>
        <taxon>Actinomycetes</taxon>
        <taxon>Kitasatosporales</taxon>
        <taxon>Streptomycetaceae</taxon>
        <taxon>Streptomyces</taxon>
    </lineage>
</organism>
<dbReference type="EMBL" id="FNHI01000012">
    <property type="protein sequence ID" value="SDM72640.1"/>
    <property type="molecule type" value="Genomic_DNA"/>
</dbReference>
<sequence length="891" mass="98747">MDVNISPYVVYRRSRLPLGELGGMSFTTAWSRIDELHALRAEIRDRAVGLAERLGEAVPTLGNDVRTHLIGVRRDVHNLRHDRVVTRLEPLRPHLDAELFDEVESWCGLGLRAAQCEREGGAELDREMAQAADGFRALFEHDAMARSIQLSGDRLYRGLHDFVTGDAEATLKPSKARLRESSLVNFAYRASLKPSPFGRFTEIGAFHPDAPGDRGDLVAVGSGRREQEPDESVTTLNRLLVNWVLAAVPRVPGGLESGHLVLNSTLRAGDESIEYVGVAPGSREDGKIPSETVLRIRREAIFNALLVAMPDGSAPAAHVLRELTAVTGREVVSREVAHGLIRAGVLFFRPKIDDHDPDYAAKLEETLADGGTGEMAALRGHFSELRRLEVDFAAAAAGERQKLLDSAYAAIDSIAELCKVSPPPEDVLKSPVFEDTPASTAPQAWSLPTVQQSMPALTGLWRLASMMDNGQVKRLGLHAFAIRVLGERRSMPFIEFFQAFSSLTDQEQADVFMGREVEAAGRYMTQRAEALRTIRERLVPGDGAVHLDPTDIERACEGVEDLLHTESVTFRAQFARGVLPDRDRTLVVNGLLTGYGVYFSRFGSFVKGTGDWSLPAAQRAHLADRFPRQVDLNSVLGFNFNLHPSVTQRVVNYPGAVSLGADRTVYTLNRLEVRAEPGTKSLRLWDPEAQEFVDLVPMNFMTPVGVPLLYRLLEALSPSNRYLWKPLEDIQDAGGPVAYSDTAPRLLVGDVVAERRSWNVTAADIPMLQDLSRDSFDALVAFDAWRRSRGLPRHAFVLCQTPEERDVMAGRSRKVTRQWSDYAHLRRASVHKPMYVDFRNPFLVRSFAKSALSRGDVLVSVRECLPSVDDYGPDTGWTAAEEFFVELCTDK</sequence>
<evidence type="ECO:0000259" key="1">
    <source>
        <dbReference type="Pfam" id="PF04738"/>
    </source>
</evidence>
<dbReference type="Pfam" id="PF04738">
    <property type="entry name" value="Lant_dehydr_N"/>
    <property type="match status" value="1"/>
</dbReference>
<feature type="domain" description="Lantibiotic dehydratase N-terminal" evidence="1">
    <location>
        <begin position="141"/>
        <end position="797"/>
    </location>
</feature>
<proteinExistence type="predicted"/>
<dbReference type="OrthoDB" id="2442707at2"/>
<dbReference type="InterPro" id="IPR006827">
    <property type="entry name" value="Lant_deHydtase_N"/>
</dbReference>
<name>A0A1G9VKL6_9ACTN</name>
<reference evidence="3" key="1">
    <citation type="submission" date="2016-10" db="EMBL/GenBank/DDBJ databases">
        <authorList>
            <person name="Varghese N."/>
            <person name="Submissions S."/>
        </authorList>
    </citation>
    <scope>NUCLEOTIDE SEQUENCE [LARGE SCALE GENOMIC DNA]</scope>
    <source>
        <strain evidence="3">CGMCC 4.7042</strain>
    </source>
</reference>
<dbReference type="STRING" id="1196353.SAMN05444921_112161"/>
<dbReference type="GeneID" id="40831133"/>
<protein>
    <submittedName>
        <fullName evidence="2">Lantibiotic dehydratase, C terminus</fullName>
    </submittedName>
</protein>